<feature type="region of interest" description="Disordered" evidence="1">
    <location>
        <begin position="331"/>
        <end position="391"/>
    </location>
</feature>
<dbReference type="NCBIfam" id="NF047352">
    <property type="entry name" value="P_loop_sacsin"/>
    <property type="match status" value="1"/>
</dbReference>
<feature type="domain" description="Sacsin/Nov" evidence="2">
    <location>
        <begin position="1170"/>
        <end position="1408"/>
    </location>
</feature>
<feature type="region of interest" description="Disordered" evidence="1">
    <location>
        <begin position="721"/>
        <end position="754"/>
    </location>
</feature>
<dbReference type="InterPro" id="IPR036890">
    <property type="entry name" value="HATPase_C_sf"/>
</dbReference>
<keyword evidence="4" id="KW-1185">Reference proteome</keyword>
<organism evidence="3 4">
    <name type="scientific">Prorocentrum cordatum</name>
    <dbReference type="NCBI Taxonomy" id="2364126"/>
    <lineage>
        <taxon>Eukaryota</taxon>
        <taxon>Sar</taxon>
        <taxon>Alveolata</taxon>
        <taxon>Dinophyceae</taxon>
        <taxon>Prorocentrales</taxon>
        <taxon>Prorocentraceae</taxon>
        <taxon>Prorocentrum</taxon>
    </lineage>
</organism>
<dbReference type="Pfam" id="PF25794">
    <property type="entry name" value="SACS"/>
    <property type="match status" value="1"/>
</dbReference>
<feature type="compositionally biased region" description="Low complexity" evidence="1">
    <location>
        <begin position="331"/>
        <end position="343"/>
    </location>
</feature>
<evidence type="ECO:0000313" key="3">
    <source>
        <dbReference type="EMBL" id="CAK0875091.1"/>
    </source>
</evidence>
<evidence type="ECO:0000259" key="2">
    <source>
        <dbReference type="Pfam" id="PF25794"/>
    </source>
</evidence>
<dbReference type="PANTHER" id="PTHR15600">
    <property type="entry name" value="SACSIN"/>
    <property type="match status" value="1"/>
</dbReference>
<accession>A0ABN9VNX7</accession>
<evidence type="ECO:0000256" key="1">
    <source>
        <dbReference type="SAM" id="MobiDB-lite"/>
    </source>
</evidence>
<name>A0ABN9VNX7_9DINO</name>
<protein>
    <recommendedName>
        <fullName evidence="2">Sacsin/Nov domain-containing protein</fullName>
    </recommendedName>
</protein>
<feature type="compositionally biased region" description="Low complexity" evidence="1">
    <location>
        <begin position="2753"/>
        <end position="2762"/>
    </location>
</feature>
<reference evidence="3" key="1">
    <citation type="submission" date="2023-10" db="EMBL/GenBank/DDBJ databases">
        <authorList>
            <person name="Chen Y."/>
            <person name="Shah S."/>
            <person name="Dougan E. K."/>
            <person name="Thang M."/>
            <person name="Chan C."/>
        </authorList>
    </citation>
    <scope>NUCLEOTIDE SEQUENCE [LARGE SCALE GENOMIC DNA]</scope>
</reference>
<dbReference type="EMBL" id="CAUYUJ010017472">
    <property type="protein sequence ID" value="CAK0875091.1"/>
    <property type="molecule type" value="Genomic_DNA"/>
</dbReference>
<feature type="compositionally biased region" description="Pro residues" evidence="1">
    <location>
        <begin position="726"/>
        <end position="747"/>
    </location>
</feature>
<dbReference type="InterPro" id="IPR058210">
    <property type="entry name" value="SACS/Nov_dom"/>
</dbReference>
<dbReference type="PANTHER" id="PTHR15600:SF42">
    <property type="entry name" value="SACSIN"/>
    <property type="match status" value="1"/>
</dbReference>
<gene>
    <name evidence="3" type="ORF">PCOR1329_LOCUS59829</name>
</gene>
<feature type="region of interest" description="Disordered" evidence="1">
    <location>
        <begin position="1706"/>
        <end position="1737"/>
    </location>
</feature>
<proteinExistence type="predicted"/>
<dbReference type="Proteomes" id="UP001189429">
    <property type="component" value="Unassembled WGS sequence"/>
</dbReference>
<dbReference type="SUPFAM" id="SSF55874">
    <property type="entry name" value="ATPase domain of HSP90 chaperone/DNA topoisomerase II/histidine kinase"/>
    <property type="match status" value="1"/>
</dbReference>
<sequence>MKSWSRARAGSPPSYWVPFAQAVFVPAADAGRGGGGPGTSEQLLDRVVQRLLGFGVPLVDAPGHILESVERAAHPKRVAVLSPQWVREFLRSACGREEKAALPLKGASGGQGALGDMSPEDAANFLEYAMSDGDVGDLKGVPLVLAADEEVVQAFRTPGPKEPVVFVPQGELERRLFPKSRESRRCVLSSRLEQRPVVWARLKEMAALYDRTAAEERQAPQSAFQCRTVTFALLWEDWVESWLQALWRWLEQKNIPLTQLLHWPVLPSLSGDGVITLHRQSAAEAPPDGPGSTPLGCVPVGAGAAGPAAPPAGAEAPAPAAAASGPAAAAAAGAGAPAEPAGGARREAGEDSQGAPTLQQLDDYLGGAPAPRAPVQQPGPPTPQQRSAATAHEMGKLLQRCLGCVPVWEPAWLLEGHEKALRCCVHAGTPEGMLRAMHVSSRLMASSSKGASPDQRLRSAFGDGAGSLDAQRALVVSVALAQRDGCMCESASGPDWKCRCEVVRALPLFCRFNQQATGVALLDARATPQESTGGPLAGWSVLPDTCPQVVGALREARVELPSCLEVPPPVLQSLTQQEGSLVAALLRELALPRLRWADLLLHRVFPWAMQAADPKACQGLMEVVVKRWREMELSGNERCLEALQRVPFVGTVSGKILSAAQVLDPKVEKLRRLYGGNGTIGPFPEPRFLSAECRQVLRYRTELEYDELNERLVWLHEQEAARRAPAQPPPLRARAPPQPAGSPPAPRVLPGQAAGAAGAAAAPTAPAAAAAAGAPKAADAASSPVAAPAADLAEPVQKGLAPGVATVAEALMHYKPKSRESSLWTDFTSMLAGTIESKLKACFWLPPVPPPLDWPAGAPWFGASCGLCCAAEVRVASEEALVGMPPAAPRGAAAAPEAGQATSATRPPRAFLEAVGLGERPEPELMLQQLERLEAWTGALAAESAEAHGPWLTRCLYDHLYPAVLSGREDGASRIMDHSALRLWVPGACAFVPPERIAKQPIEFPPYLVRAPAEWEKKVPKLWATIKDTFAVQDCTQALTLIQDSLEKASLAQLSAESLELAVRLVMAITDMLQQERSAGVANPRGQVRILMPTSERALRPVEECVFNNMTWLPDVETADLSLGSYRLVHPKISHTVAHTCGCRGLSLVYAAEATDTAGAAWYEAAGQSEPMTTRLKNLLKDYPSDISMFKEMVQNADDAGATKVHFVWDWRQHRSQSLLTPDMDRWQGPALWIFNDACFSERDFESICRLGVGGKREAARKIGRFGLGFNSVYNFTDLPSILSDDVVLFLDPHVHHLSAMGASVQKPGIKLRFLKINVLDKFRDQFEPYHGLLGCNLSKGEKFNGTLVRVPFRTAETAKSSQVSNIALDRQVAEELNAQFRAEAFQWLLFLQSVAEIQLSEIPEHGSPEPRCLAQVQLLADEVTVAANVWTSTPAAPAERKLWRYRLVGGVTCPPGEQVCIAVPLKGPGEGGVQGCQVALRSEDGRLFCFLPLPRSAVSLRLPVHVHAPVNVTQDRRNVLLDDRVGDRDLIQQNVRLLDVRIPECLARCVLDLSGKMSRQELFCLFPTLSAPAAEASSADGAGASEGGAIADRLATAFYRQLIRQQEPIFPLIQGAPGQPKAAGRVSFREAVFFSEREGRGAHGAEGRALVAAVAAPLARFGVPVVELPVRVLESIERVLHPAQPRVLTPAWLRQFLKAMSANADSRSPSFPLRESAEAAAPEAREVSSGAGPAAPPGSVHIDHLTVAEAGALLEFALVDGNTADLEGVPLLVTESLATGTVAFRSSPGAATVFVPEDEEEYDLLPHAPHRVISRELRKGHPWVWQHLRHLVTSSSASLATPLDQATGGGAARSGVQPPGSFQLRRVALEPLLEALQDLLPAKWNAEVPQVLLDEWSTWVEIWLKALWRWLHRMSVPMQRIMHWPLIPSLVQGEGSELVHVNLHKLLPESPLFSAYPARAAAVPPAVGGGAPLLSEPVRKALVAILQKRLGCSPVQEPQWLQAPEHERQLRGFVHPCSPDGFMQAAHVRLKAELRGAGQQAPAGSDPTLRALARLRERLAADLGTQELGALVAWLSLVRQESCCCLTERSAGWKRRCGVVRAAPIFCLFSRPAERVALVDFDARRADLVAGRPSAGEGAGGAAVPAEPATWALMPEACSEVCAAVRAAGVELPTVVEVPPDLAAPSSAGALLKELGLPRLSWAEVLLHHIFPWARSTTDVGARQGLMLAVVRQWRELELAGNDECVEALQHVPFVGTVGGQTLSPAEILDPTAEDLPRLYGSDASPTCGPFPTAELYGQLAQVAQRGLLRFRKELSLQELMERLTFLHKEGASAAGWGGEARWSLARPLAENLLQYVAARVAVRCAAAAERAASEGLVQQPRQADEAAEDRNSRSSFFLWPAAFKFPMAGDAPAAAAPAPPVVNWSEDDVEALKCKVRATAWLPAAPAPREWLPSVPWRGAGQQLWRPDQMRLMPEFWLRGATTPLLCLDTQLGLSGEGKQRARAALLDLLGLPAEPSGPDCAAAAWRQLDAVRSWWSSSAAEGRSDSGASFFVASCLHQHVYPALPCRPAPAELGEEREARRLAELFVGGDFVGVEDISAEQGFREAGLHQLPRELLNAPAVRQVVKRTFSPEDLGRALERLRAPLAADQKPQLVEVAVSLCISLADRVIAGEEPPDAVLVPTQRGTLRPAKECVFNNMKHLSEEEYPSAQPRGLQQRPRLGAPRHLERGGAGAAGAGPQPAGGRRGAGRGAAPEGQAAPRRGEMGKPTGVCCSDLL</sequence>
<feature type="region of interest" description="Disordered" evidence="1">
    <location>
        <begin position="2725"/>
        <end position="2779"/>
    </location>
</feature>
<comment type="caution">
    <text evidence="3">The sequence shown here is derived from an EMBL/GenBank/DDBJ whole genome shotgun (WGS) entry which is preliminary data.</text>
</comment>
<dbReference type="InterPro" id="IPR052972">
    <property type="entry name" value="Sacsin_chaperone_reg"/>
</dbReference>
<feature type="compositionally biased region" description="Low complexity" evidence="1">
    <location>
        <begin position="366"/>
        <end position="376"/>
    </location>
</feature>
<feature type="compositionally biased region" description="Low complexity" evidence="1">
    <location>
        <begin position="1719"/>
        <end position="1737"/>
    </location>
</feature>
<evidence type="ECO:0000313" key="4">
    <source>
        <dbReference type="Proteomes" id="UP001189429"/>
    </source>
</evidence>